<gene>
    <name evidence="4" type="ORF">ACFPPA_00920</name>
</gene>
<dbReference type="InterPro" id="IPR050879">
    <property type="entry name" value="Acyltransferase_3"/>
</dbReference>
<dbReference type="Pfam" id="PF19040">
    <property type="entry name" value="SGNH"/>
    <property type="match status" value="1"/>
</dbReference>
<organism evidence="4 5">
    <name type="scientific">Rhodanobacter ginsengisoli</name>
    <dbReference type="NCBI Taxonomy" id="418646"/>
    <lineage>
        <taxon>Bacteria</taxon>
        <taxon>Pseudomonadati</taxon>
        <taxon>Pseudomonadota</taxon>
        <taxon>Gammaproteobacteria</taxon>
        <taxon>Lysobacterales</taxon>
        <taxon>Rhodanobacteraceae</taxon>
        <taxon>Rhodanobacter</taxon>
    </lineage>
</organism>
<evidence type="ECO:0000313" key="4">
    <source>
        <dbReference type="EMBL" id="MFC5524294.1"/>
    </source>
</evidence>
<feature type="transmembrane region" description="Helical" evidence="1">
    <location>
        <begin position="368"/>
        <end position="388"/>
    </location>
</feature>
<feature type="transmembrane region" description="Helical" evidence="1">
    <location>
        <begin position="181"/>
        <end position="200"/>
    </location>
</feature>
<accession>A0ABW0QHA0</accession>
<dbReference type="EC" id="2.3.1.-" evidence="4"/>
<evidence type="ECO:0000259" key="3">
    <source>
        <dbReference type="Pfam" id="PF19040"/>
    </source>
</evidence>
<keyword evidence="1" id="KW-0472">Membrane</keyword>
<name>A0ABW0QHA0_9GAMM</name>
<feature type="domain" description="Acyltransferase 3" evidence="2">
    <location>
        <begin position="15"/>
        <end position="350"/>
    </location>
</feature>
<evidence type="ECO:0000259" key="2">
    <source>
        <dbReference type="Pfam" id="PF01757"/>
    </source>
</evidence>
<dbReference type="Pfam" id="PF01757">
    <property type="entry name" value="Acyl_transf_3"/>
    <property type="match status" value="1"/>
</dbReference>
<sequence length="667" mass="73657">MNSSAGGFRLGYRGDIEGLRAVAILLVVAVHAGVTWLPGGFVGVDVFFVLSGYLITGLLVQEAVTTGRLSFTNFYARRLRRLLPAFLLMLAVTCVLARLVAPPTTLPKQASNAAAAVLWLSNFQFAFWNTDYFAPQSETALFLHTWSLGVEEQFYLMWPLLVLIVMGAWKRAKQPPNMARLKWLFGGIFIVSFALSWYWTLHSPLFAFYLMPSRAWQFALGAIVFLMVGSPSFRGRSILVRPMSQRTIGWLGIAMVVLAALFIRRSAPYPGTWALLPSFGAALVLGAGGFDATTGVGRVLSCRPLQAVGRVSYSWYLWHWPILLLGAWVVDVGNARNRLILVVVSLVVAAASYHLFETPIRHNRKLVAKPSLAVIAGLAVMLVAVLLLRGWRFEAERTAQAPNLARFVAARSDEAAVYAMGCFGSYRSTRVEICEFGDPHATHTAILAGDSKAAQWLPAYWPMFNRPGWRLLVITKSACPMVDASYFAQPLHREYAECARWRRAVIRKIESLDPDMVVLSESMGYPFTREQWITGTQQVLHALTHHARRIYLMRPTPELQMNGPLCLEPRSRLYTAVVGTPDCSGEARTGRFDDIGRWLAGASAQFRNVRIVDMTDSVCPGGLCRAKIGSKIVFSDNGHMTATFARTLTSALAKATSLGDSSLLSAP</sequence>
<keyword evidence="4" id="KW-0808">Transferase</keyword>
<dbReference type="Proteomes" id="UP001596114">
    <property type="component" value="Unassembled WGS sequence"/>
</dbReference>
<keyword evidence="1" id="KW-0812">Transmembrane</keyword>
<dbReference type="InterPro" id="IPR043968">
    <property type="entry name" value="SGNH"/>
</dbReference>
<feature type="transmembrane region" description="Helical" evidence="1">
    <location>
        <begin position="248"/>
        <end position="267"/>
    </location>
</feature>
<proteinExistence type="predicted"/>
<feature type="transmembrane region" description="Helical" evidence="1">
    <location>
        <begin position="21"/>
        <end position="38"/>
    </location>
</feature>
<feature type="domain" description="SGNH" evidence="3">
    <location>
        <begin position="430"/>
        <end position="653"/>
    </location>
</feature>
<feature type="transmembrane region" description="Helical" evidence="1">
    <location>
        <begin position="82"/>
        <end position="101"/>
    </location>
</feature>
<dbReference type="RefSeq" id="WP_377316358.1">
    <property type="nucleotide sequence ID" value="NZ_JBHSNF010000001.1"/>
</dbReference>
<protein>
    <submittedName>
        <fullName evidence="4">Acyltransferase family protein</fullName>
        <ecNumber evidence="4">2.3.1.-</ecNumber>
    </submittedName>
</protein>
<evidence type="ECO:0000313" key="5">
    <source>
        <dbReference type="Proteomes" id="UP001596114"/>
    </source>
</evidence>
<dbReference type="InterPro" id="IPR002656">
    <property type="entry name" value="Acyl_transf_3_dom"/>
</dbReference>
<evidence type="ECO:0000256" key="1">
    <source>
        <dbReference type="SAM" id="Phobius"/>
    </source>
</evidence>
<feature type="transmembrane region" description="Helical" evidence="1">
    <location>
        <begin position="313"/>
        <end position="332"/>
    </location>
</feature>
<keyword evidence="1" id="KW-1133">Transmembrane helix</keyword>
<reference evidence="5" key="1">
    <citation type="journal article" date="2019" name="Int. J. Syst. Evol. Microbiol.">
        <title>The Global Catalogue of Microorganisms (GCM) 10K type strain sequencing project: providing services to taxonomists for standard genome sequencing and annotation.</title>
        <authorList>
            <consortium name="The Broad Institute Genomics Platform"/>
            <consortium name="The Broad Institute Genome Sequencing Center for Infectious Disease"/>
            <person name="Wu L."/>
            <person name="Ma J."/>
        </authorList>
    </citation>
    <scope>NUCLEOTIDE SEQUENCE [LARGE SCALE GENOMIC DNA]</scope>
    <source>
        <strain evidence="5">CGMCC 1.16619</strain>
    </source>
</reference>
<dbReference type="PANTHER" id="PTHR23028:SF53">
    <property type="entry name" value="ACYL_TRANSF_3 DOMAIN-CONTAINING PROTEIN"/>
    <property type="match status" value="1"/>
</dbReference>
<feature type="transmembrane region" description="Helical" evidence="1">
    <location>
        <begin position="206"/>
        <end position="228"/>
    </location>
</feature>
<comment type="caution">
    <text evidence="4">The sequence shown here is derived from an EMBL/GenBank/DDBJ whole genome shotgun (WGS) entry which is preliminary data.</text>
</comment>
<feature type="transmembrane region" description="Helical" evidence="1">
    <location>
        <begin position="44"/>
        <end position="61"/>
    </location>
</feature>
<dbReference type="EMBL" id="JBHSNF010000001">
    <property type="protein sequence ID" value="MFC5524294.1"/>
    <property type="molecule type" value="Genomic_DNA"/>
</dbReference>
<dbReference type="GO" id="GO:0016746">
    <property type="term" value="F:acyltransferase activity"/>
    <property type="evidence" value="ECO:0007669"/>
    <property type="project" value="UniProtKB-KW"/>
</dbReference>
<keyword evidence="5" id="KW-1185">Reference proteome</keyword>
<dbReference type="PANTHER" id="PTHR23028">
    <property type="entry name" value="ACETYLTRANSFERASE"/>
    <property type="match status" value="1"/>
</dbReference>
<feature type="transmembrane region" description="Helical" evidence="1">
    <location>
        <begin position="153"/>
        <end position="169"/>
    </location>
</feature>
<feature type="transmembrane region" description="Helical" evidence="1">
    <location>
        <begin position="339"/>
        <end position="356"/>
    </location>
</feature>
<keyword evidence="4" id="KW-0012">Acyltransferase</keyword>